<dbReference type="PROSITE" id="PS50231">
    <property type="entry name" value="RICIN_B_LECTIN"/>
    <property type="match status" value="1"/>
</dbReference>
<evidence type="ECO:0000256" key="5">
    <source>
        <dbReference type="ARBA" id="ARBA00023180"/>
    </source>
</evidence>
<dbReference type="PROSITE" id="PS51484">
    <property type="entry name" value="G8"/>
    <property type="match status" value="1"/>
</dbReference>
<dbReference type="InterPro" id="IPR013783">
    <property type="entry name" value="Ig-like_fold"/>
</dbReference>
<dbReference type="PANTHER" id="PTHR46769">
    <property type="entry name" value="POLYCYSTIC KIDNEY AND HEPATIC DISEASE 1 (AUTOSOMAL RECESSIVE)-LIKE 1"/>
    <property type="match status" value="1"/>
</dbReference>
<dbReference type="PANTHER" id="PTHR46769:SF2">
    <property type="entry name" value="FIBROCYSTIN-L ISOFORM 2 PRECURSOR-RELATED"/>
    <property type="match status" value="1"/>
</dbReference>
<dbReference type="CDD" id="cd00161">
    <property type="entry name" value="beta-trefoil_Ricin-like"/>
    <property type="match status" value="1"/>
</dbReference>
<keyword evidence="5" id="KW-0325">Glycoprotein</keyword>
<protein>
    <recommendedName>
        <fullName evidence="6">G8 domain-containing protein</fullName>
    </recommendedName>
</protein>
<dbReference type="InterPro" id="IPR035992">
    <property type="entry name" value="Ricin_B-like_lectins"/>
</dbReference>
<dbReference type="Pfam" id="PF18962">
    <property type="entry name" value="Por_Secre_tail"/>
    <property type="match status" value="1"/>
</dbReference>
<dbReference type="InterPro" id="IPR026444">
    <property type="entry name" value="Secre_tail"/>
</dbReference>
<keyword evidence="3" id="KW-0732">Signal</keyword>
<dbReference type="InterPro" id="IPR006626">
    <property type="entry name" value="PbH1"/>
</dbReference>
<dbReference type="NCBIfam" id="TIGR04183">
    <property type="entry name" value="Por_Secre_tail"/>
    <property type="match status" value="1"/>
</dbReference>
<dbReference type="Pfam" id="PF10162">
    <property type="entry name" value="G8"/>
    <property type="match status" value="1"/>
</dbReference>
<dbReference type="EMBL" id="BAAAGE010000001">
    <property type="protein sequence ID" value="GAA0716207.1"/>
    <property type="molecule type" value="Genomic_DNA"/>
</dbReference>
<evidence type="ECO:0000313" key="8">
    <source>
        <dbReference type="Proteomes" id="UP001501758"/>
    </source>
</evidence>
<comment type="subcellular location">
    <subcellularLocation>
        <location evidence="1">Membrane</location>
    </subcellularLocation>
</comment>
<proteinExistence type="predicted"/>
<reference evidence="7 8" key="1">
    <citation type="journal article" date="2019" name="Int. J. Syst. Evol. Microbiol.">
        <title>The Global Catalogue of Microorganisms (GCM) 10K type strain sequencing project: providing services to taxonomists for standard genome sequencing and annotation.</title>
        <authorList>
            <consortium name="The Broad Institute Genomics Platform"/>
            <consortium name="The Broad Institute Genome Sequencing Center for Infectious Disease"/>
            <person name="Wu L."/>
            <person name="Ma J."/>
        </authorList>
    </citation>
    <scope>NUCLEOTIDE SEQUENCE [LARGE SCALE GENOMIC DNA]</scope>
    <source>
        <strain evidence="7 8">JCM 15974</strain>
    </source>
</reference>
<dbReference type="Gene3D" id="2.80.10.50">
    <property type="match status" value="1"/>
</dbReference>
<keyword evidence="8" id="KW-1185">Reference proteome</keyword>
<evidence type="ECO:0000256" key="1">
    <source>
        <dbReference type="ARBA" id="ARBA00004370"/>
    </source>
</evidence>
<dbReference type="SUPFAM" id="SSF50370">
    <property type="entry name" value="Ricin B-like lectins"/>
    <property type="match status" value="1"/>
</dbReference>
<dbReference type="Pfam" id="PF24606">
    <property type="entry name" value="CEMIP_beta-hel"/>
    <property type="match status" value="1"/>
</dbReference>
<dbReference type="InterPro" id="IPR012334">
    <property type="entry name" value="Pectin_lyas_fold"/>
</dbReference>
<evidence type="ECO:0000256" key="3">
    <source>
        <dbReference type="ARBA" id="ARBA00022729"/>
    </source>
</evidence>
<feature type="domain" description="G8" evidence="6">
    <location>
        <begin position="50"/>
        <end position="178"/>
    </location>
</feature>
<keyword evidence="4" id="KW-0472">Membrane</keyword>
<evidence type="ECO:0000256" key="2">
    <source>
        <dbReference type="ARBA" id="ARBA00022692"/>
    </source>
</evidence>
<name>A0ABN1IKQ3_9FLAO</name>
<keyword evidence="2" id="KW-0812">Transmembrane</keyword>
<gene>
    <name evidence="7" type="ORF">GCM10009430_11670</name>
</gene>
<evidence type="ECO:0000259" key="6">
    <source>
        <dbReference type="PROSITE" id="PS51484"/>
    </source>
</evidence>
<sequence length="1537" mass="169255">MFLFVGIGNIFAHTPRKNTIKKVTSSYDCLPPLNLATIQPIQSGAWNQDSTWQNGIRPTSGDDVVVPEGMTLTLIGNCNARSIRVNGTLRAYNHQTQGTWFNLTTKYIMVMGQNALMEIGTKDQPYISTEGGVITLTGTNRNELIPGTLVNSKAIMVMGGATMNLHGNPKKSWVKIGAQTPVGSTSITLAEGVDWEVGDTVVITSNRLNPEEAEERMITGVSPNGRTISFAQGLQYPRMGELQTYSNGSRSWTMDTRVEVGLLSRNITIQGGNDTTDANRYGAHVMIMNGSVGNADNVEFFRMGQGGTLARYPWHWHLLGESGTGQYISNCSIRKSYNRAITVHGTWGTLVDNNVAYDHRGHGIFLEDGSEINNVFSNNLVLLSRKPLAQDKLLDSDFDFSQNQNASPSAFWITNPYNTFINNIVAGTEGTAYWFAFPDKPTGLSESLPALADLRPRQTEFGEFSGNTVHSTFSGFDINDALTNSHSLRTNVGFSINSPFIVRDFTAFSNNLNIYAGIGSVLEDIIFENATLSDARFHTMVATRLTVQNSLLISDTGNGIFSSNQQKSLNLLYDGAIRMYDSHLVNWNRSDSSIFDNNGAGSKFSNHLLRGITYNHEGTANVNIAHQHRPPTTNSANCMQTWSNVIRDLDGSVTRTGVPSTLLSQNGFMLLDGSYQPYNWNGLHSTPESFVTMRVGNDVNSTITRKREGCDISKSIQMNPCAVGPNSNFHLTVDDAQNKYEQSIYYNSLVGNNMEIKMYNDQLAGREVTVRFKGFGNLNGIRMDGIAQSSSVNDVKNSNTTAYTRNNGDLYIKFVLSNKLRYTQYMVRWNSGNLPNFNIYNSEPDLMNAYVTTSNQSGCNARATFHIDNNPNRTNVEISLDGGKTYSQTINDNVGNRSFNNVPVGTLIYARWAGQSCGIPVGMVRNNNKNADCDSNIPVENNPPSVSFQSPSSDQFDEGADLGVVVNASDNDGTITNVRLYINDVLVRQENGAPYEWGTANAGNEDTLLLNLSAGNYTLRAVATDNSGASTTITETIYVSGENQSPIVTFTSPVNTSFDVGENLGVVIDASDSDGSIANVRLFINDEFVRQENVVPYEWGTANVGIEDPLLLNLVVGSYTLRAVATDNSGATATAIKNITVVDSNPDPDTGCVVSNLKFDFNGTDEGFTRQNIAAHNTSNDTYWLLRADYSNDPYIIKNGLSFQGNQVPKFRVRAKSEASGMFQLFWTTTDQPNFAQARSVIVAPQTTNVYEELIFDMSGFNTWMGKTITAIRLDFPTDVTAPRHTFIDYIHGTSNEPCDDGDNPIEGNTIVHIRKRNAINFALDGGNGGAPNNNVILYAANPNNVNQQWIEIDRGNGYYSYQKVNTDLCMDGGNNGALRQNIILWNCQNNNQNQHWRKVKISGDMYRLEKRNSSGFSIDGDFGGANGRATYLWTNSNSNQNQHWIFEVLDEDKTPIEDQELRLYPNPVQNTLFISGNTAGKVVTVYDVLGAVKIKKELTEGENIISMEPFSAGLYLVKIIDFDNSSNTKTFKVAKK</sequence>
<dbReference type="Pfam" id="PF17957">
    <property type="entry name" value="Big_7"/>
    <property type="match status" value="2"/>
</dbReference>
<dbReference type="InterPro" id="IPR019316">
    <property type="entry name" value="G8_domain"/>
</dbReference>
<dbReference type="Proteomes" id="UP001501758">
    <property type="component" value="Unassembled WGS sequence"/>
</dbReference>
<dbReference type="InterPro" id="IPR055401">
    <property type="entry name" value="CEMIP_beta-hel_dom"/>
</dbReference>
<dbReference type="Gene3D" id="2.160.20.10">
    <property type="entry name" value="Single-stranded right-handed beta-helix, Pectin lyase-like"/>
    <property type="match status" value="1"/>
</dbReference>
<evidence type="ECO:0000313" key="7">
    <source>
        <dbReference type="EMBL" id="GAA0716207.1"/>
    </source>
</evidence>
<evidence type="ECO:0000256" key="4">
    <source>
        <dbReference type="ARBA" id="ARBA00023136"/>
    </source>
</evidence>
<dbReference type="InterPro" id="IPR052387">
    <property type="entry name" value="Fibrocystin"/>
</dbReference>
<dbReference type="SMART" id="SM01225">
    <property type="entry name" value="G8"/>
    <property type="match status" value="1"/>
</dbReference>
<dbReference type="Pfam" id="PF00652">
    <property type="entry name" value="Ricin_B_lectin"/>
    <property type="match status" value="1"/>
</dbReference>
<dbReference type="SMART" id="SM00710">
    <property type="entry name" value="PbH1"/>
    <property type="match status" value="5"/>
</dbReference>
<dbReference type="Gene3D" id="2.60.40.10">
    <property type="entry name" value="Immunoglobulins"/>
    <property type="match status" value="2"/>
</dbReference>
<dbReference type="InterPro" id="IPR000772">
    <property type="entry name" value="Ricin_B_lectin"/>
</dbReference>
<comment type="caution">
    <text evidence="7">The sequence shown here is derived from an EMBL/GenBank/DDBJ whole genome shotgun (WGS) entry which is preliminary data.</text>
</comment>
<dbReference type="SMART" id="SM00458">
    <property type="entry name" value="RICIN"/>
    <property type="match status" value="1"/>
</dbReference>
<organism evidence="7 8">
    <name type="scientific">Aquimarina litoralis</name>
    <dbReference type="NCBI Taxonomy" id="584605"/>
    <lineage>
        <taxon>Bacteria</taxon>
        <taxon>Pseudomonadati</taxon>
        <taxon>Bacteroidota</taxon>
        <taxon>Flavobacteriia</taxon>
        <taxon>Flavobacteriales</taxon>
        <taxon>Flavobacteriaceae</taxon>
        <taxon>Aquimarina</taxon>
    </lineage>
</organism>
<accession>A0ABN1IKQ3</accession>